<accession>M1E0S2</accession>
<reference evidence="2" key="1">
    <citation type="journal article" date="2011" name="Nature">
        <title>Genome sequence and analysis of the tuber crop potato.</title>
        <authorList>
            <consortium name="The Potato Genome Sequencing Consortium"/>
        </authorList>
    </citation>
    <scope>NUCLEOTIDE SEQUENCE [LARGE SCALE GENOMIC DNA]</scope>
    <source>
        <strain evidence="2">cv. DM1-3 516 R44</strain>
    </source>
</reference>
<dbReference type="Gramene" id="PGSC0003DMT400097505">
    <property type="protein sequence ID" value="PGSC0003DMT400097505"/>
    <property type="gene ID" value="PGSC0003DMG400047076"/>
</dbReference>
<evidence type="ECO:0000313" key="2">
    <source>
        <dbReference type="Proteomes" id="UP000011115"/>
    </source>
</evidence>
<reference evidence="1" key="2">
    <citation type="submission" date="2015-06" db="UniProtKB">
        <authorList>
            <consortium name="EnsemblPlants"/>
        </authorList>
    </citation>
    <scope>IDENTIFICATION</scope>
    <source>
        <strain evidence="1">DM1-3 516 R44</strain>
    </source>
</reference>
<dbReference type="HOGENOM" id="CLU_2562886_0_0_1"/>
<evidence type="ECO:0000313" key="1">
    <source>
        <dbReference type="EnsemblPlants" id="PGSC0003DMT400097505"/>
    </source>
</evidence>
<protein>
    <submittedName>
        <fullName evidence="1">Uncharacterized protein</fullName>
    </submittedName>
</protein>
<dbReference type="Proteomes" id="UP000011115">
    <property type="component" value="Unassembled WGS sequence"/>
</dbReference>
<sequence>MTVLKLCPTDSAINGIQNISIPNINLEVLCRFSSFSNQTRIGGCFICGQAHRLRLAALKKVTLTSLKCISWPYESKFPITIA</sequence>
<keyword evidence="2" id="KW-1185">Reference proteome</keyword>
<dbReference type="AlphaFoldDB" id="M1E0S2"/>
<name>M1E0S2_SOLTU</name>
<organism evidence="1 2">
    <name type="scientific">Solanum tuberosum</name>
    <name type="common">Potato</name>
    <dbReference type="NCBI Taxonomy" id="4113"/>
    <lineage>
        <taxon>Eukaryota</taxon>
        <taxon>Viridiplantae</taxon>
        <taxon>Streptophyta</taxon>
        <taxon>Embryophyta</taxon>
        <taxon>Tracheophyta</taxon>
        <taxon>Spermatophyta</taxon>
        <taxon>Magnoliopsida</taxon>
        <taxon>eudicotyledons</taxon>
        <taxon>Gunneridae</taxon>
        <taxon>Pentapetalae</taxon>
        <taxon>asterids</taxon>
        <taxon>lamiids</taxon>
        <taxon>Solanales</taxon>
        <taxon>Solanaceae</taxon>
        <taxon>Solanoideae</taxon>
        <taxon>Solaneae</taxon>
        <taxon>Solanum</taxon>
    </lineage>
</organism>
<dbReference type="InParanoid" id="M1E0S2"/>
<dbReference type="PaxDb" id="4113-PGSC0003DMT400097505"/>
<dbReference type="EnsemblPlants" id="PGSC0003DMT400097505">
    <property type="protein sequence ID" value="PGSC0003DMT400097505"/>
    <property type="gene ID" value="PGSC0003DMG400047076"/>
</dbReference>
<proteinExistence type="predicted"/>